<feature type="non-terminal residue" evidence="1">
    <location>
        <position position="119"/>
    </location>
</feature>
<dbReference type="EMBL" id="UINC01018879">
    <property type="protein sequence ID" value="SVA79623.1"/>
    <property type="molecule type" value="Genomic_DNA"/>
</dbReference>
<name>A0A381YSW0_9ZZZZ</name>
<proteinExistence type="predicted"/>
<accession>A0A381YSW0</accession>
<protein>
    <submittedName>
        <fullName evidence="1">Uncharacterized protein</fullName>
    </submittedName>
</protein>
<reference evidence="1" key="1">
    <citation type="submission" date="2018-05" db="EMBL/GenBank/DDBJ databases">
        <authorList>
            <person name="Lanie J.A."/>
            <person name="Ng W.-L."/>
            <person name="Kazmierczak K.M."/>
            <person name="Andrzejewski T.M."/>
            <person name="Davidsen T.M."/>
            <person name="Wayne K.J."/>
            <person name="Tettelin H."/>
            <person name="Glass J.I."/>
            <person name="Rusch D."/>
            <person name="Podicherti R."/>
            <person name="Tsui H.-C.T."/>
            <person name="Winkler M.E."/>
        </authorList>
    </citation>
    <scope>NUCLEOTIDE SEQUENCE</scope>
</reference>
<gene>
    <name evidence="1" type="ORF">METZ01_LOCUS132477</name>
</gene>
<organism evidence="1">
    <name type="scientific">marine metagenome</name>
    <dbReference type="NCBI Taxonomy" id="408172"/>
    <lineage>
        <taxon>unclassified sequences</taxon>
        <taxon>metagenomes</taxon>
        <taxon>ecological metagenomes</taxon>
    </lineage>
</organism>
<evidence type="ECO:0000313" key="1">
    <source>
        <dbReference type="EMBL" id="SVA79623.1"/>
    </source>
</evidence>
<sequence length="119" mass="13308">MDKISCRLIILDEAGSTCAKDISGKLPEVLLSRKHHSWSRPIIEAVKEKYGLDIKLLRTLSENKSTRIQSCELLKKSLSTSDLIWHTLDSAGINIDSLQDSNVARSTPWVQPGQSYEAE</sequence>
<dbReference type="AlphaFoldDB" id="A0A381YSW0"/>